<evidence type="ECO:0000256" key="1">
    <source>
        <dbReference type="ARBA" id="ARBA00009437"/>
    </source>
</evidence>
<dbReference type="InterPro" id="IPR036388">
    <property type="entry name" value="WH-like_DNA-bd_sf"/>
</dbReference>
<dbReference type="Pfam" id="PF03466">
    <property type="entry name" value="LysR_substrate"/>
    <property type="match status" value="1"/>
</dbReference>
<accession>A0A9D1KJS7</accession>
<gene>
    <name evidence="6" type="ORF">IAD46_03960</name>
</gene>
<evidence type="ECO:0000256" key="4">
    <source>
        <dbReference type="ARBA" id="ARBA00023163"/>
    </source>
</evidence>
<evidence type="ECO:0000313" key="7">
    <source>
        <dbReference type="Proteomes" id="UP000886758"/>
    </source>
</evidence>
<dbReference type="PANTHER" id="PTHR30126:SF40">
    <property type="entry name" value="HTH-TYPE TRANSCRIPTIONAL REGULATOR GLTR"/>
    <property type="match status" value="1"/>
</dbReference>
<sequence length="294" mass="33759">MDDPRLLTLCTLVRIKNYTKTAKRLFITQPAVTHHIQSLEKEYDIKIFSDSKNFTLSSQGKIMVEYARRMINQSRLLEITLEKSKDEGKKASFAITSSVSFLLKKDGLLSFFLKQFKDEVRLSVESLPLILAKLQEGQLDFAIIDAPYSDDVYEGFLLDTASIVPVCNKEGKFKEIKRITREMLKNNPLIFGCESEGLCTQTQYFLKAANIHLGHTDRIYCQSYFLMEACIAAKDGIGFCYQEALKDMPSLKKMELTNFKAEQSIYLIYHQNSFEKAMLKELLSDLSCWKEALK</sequence>
<dbReference type="InterPro" id="IPR036390">
    <property type="entry name" value="WH_DNA-bd_sf"/>
</dbReference>
<proteinExistence type="inferred from homology"/>
<dbReference type="Pfam" id="PF00126">
    <property type="entry name" value="HTH_1"/>
    <property type="match status" value="1"/>
</dbReference>
<evidence type="ECO:0000256" key="2">
    <source>
        <dbReference type="ARBA" id="ARBA00023015"/>
    </source>
</evidence>
<dbReference type="PRINTS" id="PR00039">
    <property type="entry name" value="HTHLYSR"/>
</dbReference>
<dbReference type="SUPFAM" id="SSF53850">
    <property type="entry name" value="Periplasmic binding protein-like II"/>
    <property type="match status" value="1"/>
</dbReference>
<dbReference type="Gene3D" id="3.40.190.290">
    <property type="match status" value="1"/>
</dbReference>
<dbReference type="EMBL" id="DVLF01000120">
    <property type="protein sequence ID" value="HIT50163.1"/>
    <property type="molecule type" value="Genomic_DNA"/>
</dbReference>
<dbReference type="PANTHER" id="PTHR30126">
    <property type="entry name" value="HTH-TYPE TRANSCRIPTIONAL REGULATOR"/>
    <property type="match status" value="1"/>
</dbReference>
<evidence type="ECO:0000313" key="6">
    <source>
        <dbReference type="EMBL" id="HIT50163.1"/>
    </source>
</evidence>
<evidence type="ECO:0000256" key="3">
    <source>
        <dbReference type="ARBA" id="ARBA00023125"/>
    </source>
</evidence>
<keyword evidence="2" id="KW-0805">Transcription regulation</keyword>
<protein>
    <submittedName>
        <fullName evidence="6">LysR family transcriptional regulator</fullName>
    </submittedName>
</protein>
<dbReference type="GO" id="GO:0003700">
    <property type="term" value="F:DNA-binding transcription factor activity"/>
    <property type="evidence" value="ECO:0007669"/>
    <property type="project" value="InterPro"/>
</dbReference>
<feature type="domain" description="HTH lysR-type" evidence="5">
    <location>
        <begin position="1"/>
        <end position="57"/>
    </location>
</feature>
<name>A0A9D1KJS7_9MOLU</name>
<dbReference type="Gene3D" id="1.10.10.10">
    <property type="entry name" value="Winged helix-like DNA-binding domain superfamily/Winged helix DNA-binding domain"/>
    <property type="match status" value="1"/>
</dbReference>
<dbReference type="PROSITE" id="PS50931">
    <property type="entry name" value="HTH_LYSR"/>
    <property type="match status" value="1"/>
</dbReference>
<dbReference type="GO" id="GO:0000976">
    <property type="term" value="F:transcription cis-regulatory region binding"/>
    <property type="evidence" value="ECO:0007669"/>
    <property type="project" value="TreeGrafter"/>
</dbReference>
<keyword evidence="4" id="KW-0804">Transcription</keyword>
<dbReference type="Proteomes" id="UP000886758">
    <property type="component" value="Unassembled WGS sequence"/>
</dbReference>
<evidence type="ECO:0000259" key="5">
    <source>
        <dbReference type="PROSITE" id="PS50931"/>
    </source>
</evidence>
<keyword evidence="3" id="KW-0238">DNA-binding</keyword>
<reference evidence="6" key="1">
    <citation type="submission" date="2020-10" db="EMBL/GenBank/DDBJ databases">
        <authorList>
            <person name="Gilroy R."/>
        </authorList>
    </citation>
    <scope>NUCLEOTIDE SEQUENCE</scope>
    <source>
        <strain evidence="6">ChiW17-6978</strain>
    </source>
</reference>
<reference evidence="6" key="2">
    <citation type="journal article" date="2021" name="PeerJ">
        <title>Extensive microbial diversity within the chicken gut microbiome revealed by metagenomics and culture.</title>
        <authorList>
            <person name="Gilroy R."/>
            <person name="Ravi A."/>
            <person name="Getino M."/>
            <person name="Pursley I."/>
            <person name="Horton D.L."/>
            <person name="Alikhan N.F."/>
            <person name="Baker D."/>
            <person name="Gharbi K."/>
            <person name="Hall N."/>
            <person name="Watson M."/>
            <person name="Adriaenssens E.M."/>
            <person name="Foster-Nyarko E."/>
            <person name="Jarju S."/>
            <person name="Secka A."/>
            <person name="Antonio M."/>
            <person name="Oren A."/>
            <person name="Chaudhuri R.R."/>
            <person name="La Ragione R."/>
            <person name="Hildebrand F."/>
            <person name="Pallen M.J."/>
        </authorList>
    </citation>
    <scope>NUCLEOTIDE SEQUENCE</scope>
    <source>
        <strain evidence="6">ChiW17-6978</strain>
    </source>
</reference>
<dbReference type="InterPro" id="IPR005119">
    <property type="entry name" value="LysR_subst-bd"/>
</dbReference>
<comment type="caution">
    <text evidence="6">The sequence shown here is derived from an EMBL/GenBank/DDBJ whole genome shotgun (WGS) entry which is preliminary data.</text>
</comment>
<dbReference type="AlphaFoldDB" id="A0A9D1KJS7"/>
<organism evidence="6 7">
    <name type="scientific">Candidatus Pelethenecus faecipullorum</name>
    <dbReference type="NCBI Taxonomy" id="2840900"/>
    <lineage>
        <taxon>Bacteria</taxon>
        <taxon>Bacillati</taxon>
        <taxon>Mycoplasmatota</taxon>
        <taxon>Mollicutes</taxon>
        <taxon>Candidatus Pelethenecus</taxon>
    </lineage>
</organism>
<dbReference type="SUPFAM" id="SSF46785">
    <property type="entry name" value="Winged helix' DNA-binding domain"/>
    <property type="match status" value="1"/>
</dbReference>
<comment type="similarity">
    <text evidence="1">Belongs to the LysR transcriptional regulatory family.</text>
</comment>
<dbReference type="InterPro" id="IPR000847">
    <property type="entry name" value="LysR_HTH_N"/>
</dbReference>